<feature type="domain" description="PAS" evidence="11">
    <location>
        <begin position="160"/>
        <end position="230"/>
    </location>
</feature>
<evidence type="ECO:0000256" key="2">
    <source>
        <dbReference type="ARBA" id="ARBA00012438"/>
    </source>
</evidence>
<evidence type="ECO:0000256" key="6">
    <source>
        <dbReference type="ARBA" id="ARBA00023012"/>
    </source>
</evidence>
<keyword evidence="14" id="KW-1185">Reference proteome</keyword>
<keyword evidence="6" id="KW-0902">Two-component regulatory system</keyword>
<dbReference type="InterPro" id="IPR000700">
    <property type="entry name" value="PAS-assoc_C"/>
</dbReference>
<feature type="compositionally biased region" description="Polar residues" evidence="8">
    <location>
        <begin position="1"/>
        <end position="11"/>
    </location>
</feature>
<dbReference type="SUPFAM" id="SSF55785">
    <property type="entry name" value="PYP-like sensor domain (PAS domain)"/>
    <property type="match status" value="2"/>
</dbReference>
<evidence type="ECO:0000259" key="12">
    <source>
        <dbReference type="PROSITE" id="PS50113"/>
    </source>
</evidence>
<comment type="caution">
    <text evidence="13">The sequence shown here is derived from an EMBL/GenBank/DDBJ whole genome shotgun (WGS) entry which is preliminary data.</text>
</comment>
<dbReference type="SUPFAM" id="SSF55874">
    <property type="entry name" value="ATPase domain of HSP90 chaperone/DNA topoisomerase II/histidine kinase"/>
    <property type="match status" value="1"/>
</dbReference>
<dbReference type="InterPro" id="IPR003594">
    <property type="entry name" value="HATPase_dom"/>
</dbReference>
<dbReference type="GO" id="GO:0000155">
    <property type="term" value="F:phosphorelay sensor kinase activity"/>
    <property type="evidence" value="ECO:0007669"/>
    <property type="project" value="InterPro"/>
</dbReference>
<feature type="modified residue" description="4-aspartylphosphate" evidence="7">
    <location>
        <position position="80"/>
    </location>
</feature>
<evidence type="ECO:0000259" key="10">
    <source>
        <dbReference type="PROSITE" id="PS50110"/>
    </source>
</evidence>
<dbReference type="Pfam" id="PF13185">
    <property type="entry name" value="GAF_2"/>
    <property type="match status" value="1"/>
</dbReference>
<dbReference type="InterPro" id="IPR005467">
    <property type="entry name" value="His_kinase_dom"/>
</dbReference>
<keyword evidence="5" id="KW-0418">Kinase</keyword>
<evidence type="ECO:0000313" key="14">
    <source>
        <dbReference type="Proteomes" id="UP000252189"/>
    </source>
</evidence>
<dbReference type="Proteomes" id="UP000252189">
    <property type="component" value="Unassembled WGS sequence"/>
</dbReference>
<dbReference type="InterPro" id="IPR000014">
    <property type="entry name" value="PAS"/>
</dbReference>
<dbReference type="InterPro" id="IPR011006">
    <property type="entry name" value="CheY-like_superfamily"/>
</dbReference>
<proteinExistence type="predicted"/>
<dbReference type="SMART" id="SM00065">
    <property type="entry name" value="GAF"/>
    <property type="match status" value="1"/>
</dbReference>
<dbReference type="Gene3D" id="3.30.450.40">
    <property type="match status" value="1"/>
</dbReference>
<dbReference type="Pfam" id="PF00512">
    <property type="entry name" value="HisKA"/>
    <property type="match status" value="1"/>
</dbReference>
<dbReference type="CDD" id="cd00130">
    <property type="entry name" value="PAS"/>
    <property type="match status" value="1"/>
</dbReference>
<dbReference type="PROSITE" id="PS50110">
    <property type="entry name" value="RESPONSE_REGULATORY"/>
    <property type="match status" value="1"/>
</dbReference>
<dbReference type="PROSITE" id="PS50112">
    <property type="entry name" value="PAS"/>
    <property type="match status" value="1"/>
</dbReference>
<dbReference type="Gene3D" id="3.30.450.20">
    <property type="entry name" value="PAS domain"/>
    <property type="match status" value="2"/>
</dbReference>
<dbReference type="InterPro" id="IPR029016">
    <property type="entry name" value="GAF-like_dom_sf"/>
</dbReference>
<dbReference type="InterPro" id="IPR001789">
    <property type="entry name" value="Sig_transdc_resp-reg_receiver"/>
</dbReference>
<dbReference type="EMBL" id="QPHM01000001">
    <property type="protein sequence ID" value="RCU46578.1"/>
    <property type="molecule type" value="Genomic_DNA"/>
</dbReference>
<sequence>MTGNERTNTASHGPIRVDGPPTGEMAPIRVLHVDDDPNFADLTATFLEDEDDRFDVETATSVDDAIAHLRGSAVDCIVSDYDMPESSGLEFLETVREEDPDRPFVLFTGKGSEEVAGEAISAGVTEYLQKQGGTSQYAVLANRISNAVEQYRSRHALEASQRRLSLFFEESPLGVIEWNDDFTIERLNDAAEDILGYAGSELRGRPWEMIVSEADEAPVGDVVSELLDGTGGYHSINQNVTGDGETIVCEWHNRVVTDETGDVVTIFSQFQDISERRHQRETLERTNALLSTLVETLPVGVLAEDASRNVLAVNQRLIDLFEMPGSPETVVGADCERLAEGVSDRFVDAKGFVDRTNELVTERTAVFNEKLSLRDGRTFARSHRTIELPGGEGHLWVYHDVTDQVTREHQLEALNEMTRELVAATTREEVATIGVNAARDIMGLDTNAIHLYDEDRSGLVPVAATDTLYELIGEPPTFTGDGSIAWRVYREGEPLALDDVHDDPDVHNPETPLQSELYLPIGEFGILIAGSLTLEAFDDQDVVLGEILAGNVATALEQIDRTEQLRAHEAELSEQNERLEEFTSVVSHDLRNPLNVAEGYLELLYDECESPHVDEISRAHDRMGELIEDLLALARHRYTVDGTEWIDLSRVVDECWDNVATGEATLVTDVTAEIEADQARLQQLLENVFRNSVEHGAGGGRQGDDRPGMPPDGETDVTVTVGTFDSGFYVEDDGPGIPVDGRERVFETGYSTGADGTGFGLAIVERVADVHDWDVEVTDGTDGGARFELTGVSVRDRS</sequence>
<protein>
    <recommendedName>
        <fullName evidence="2">histidine kinase</fullName>
        <ecNumber evidence="2">2.7.13.3</ecNumber>
    </recommendedName>
</protein>
<dbReference type="PRINTS" id="PR00344">
    <property type="entry name" value="BCTRLSENSOR"/>
</dbReference>
<accession>A0A368N7M3</accession>
<feature type="region of interest" description="Disordered" evidence="8">
    <location>
        <begin position="1"/>
        <end position="23"/>
    </location>
</feature>
<dbReference type="InterPro" id="IPR036890">
    <property type="entry name" value="HATPase_C_sf"/>
</dbReference>
<dbReference type="SUPFAM" id="SSF55781">
    <property type="entry name" value="GAF domain-like"/>
    <property type="match status" value="1"/>
</dbReference>
<keyword evidence="4" id="KW-0808">Transferase</keyword>
<dbReference type="SMART" id="SM00091">
    <property type="entry name" value="PAS"/>
    <property type="match status" value="2"/>
</dbReference>
<dbReference type="SMART" id="SM00387">
    <property type="entry name" value="HATPase_c"/>
    <property type="match status" value="1"/>
</dbReference>
<dbReference type="InterPro" id="IPR036097">
    <property type="entry name" value="HisK_dim/P_sf"/>
</dbReference>
<dbReference type="Pfam" id="PF00072">
    <property type="entry name" value="Response_reg"/>
    <property type="match status" value="1"/>
</dbReference>
<dbReference type="EC" id="2.7.13.3" evidence="2"/>
<dbReference type="AlphaFoldDB" id="A0A368N7M3"/>
<evidence type="ECO:0000313" key="13">
    <source>
        <dbReference type="EMBL" id="RCU46578.1"/>
    </source>
</evidence>
<dbReference type="Pfam" id="PF13188">
    <property type="entry name" value="PAS_8"/>
    <property type="match status" value="1"/>
</dbReference>
<dbReference type="CDD" id="cd00075">
    <property type="entry name" value="HATPase"/>
    <property type="match status" value="1"/>
</dbReference>
<dbReference type="PANTHER" id="PTHR43711:SF1">
    <property type="entry name" value="HISTIDINE KINASE 1"/>
    <property type="match status" value="1"/>
</dbReference>
<feature type="domain" description="Histidine kinase" evidence="9">
    <location>
        <begin position="585"/>
        <end position="790"/>
    </location>
</feature>
<name>A0A368N7M3_9EURY</name>
<evidence type="ECO:0000256" key="8">
    <source>
        <dbReference type="SAM" id="MobiDB-lite"/>
    </source>
</evidence>
<evidence type="ECO:0000259" key="9">
    <source>
        <dbReference type="PROSITE" id="PS50109"/>
    </source>
</evidence>
<dbReference type="InterPro" id="IPR050736">
    <property type="entry name" value="Sensor_HK_Regulatory"/>
</dbReference>
<reference evidence="13 14" key="1">
    <citation type="submission" date="2018-07" db="EMBL/GenBank/DDBJ databases">
        <title>Genome sequences of Haloplanus salinus JCM 18368T.</title>
        <authorList>
            <person name="Kim Y.B."/>
            <person name="Roh S.W."/>
        </authorList>
    </citation>
    <scope>NUCLEOTIDE SEQUENCE [LARGE SCALE GENOMIC DNA]</scope>
    <source>
        <strain evidence="13 14">JCM 18368</strain>
    </source>
</reference>
<dbReference type="PROSITE" id="PS50109">
    <property type="entry name" value="HIS_KIN"/>
    <property type="match status" value="1"/>
</dbReference>
<dbReference type="SUPFAM" id="SSF52172">
    <property type="entry name" value="CheY-like"/>
    <property type="match status" value="1"/>
</dbReference>
<evidence type="ECO:0000256" key="7">
    <source>
        <dbReference type="PROSITE-ProRule" id="PRU00169"/>
    </source>
</evidence>
<dbReference type="NCBIfam" id="TIGR00229">
    <property type="entry name" value="sensory_box"/>
    <property type="match status" value="1"/>
</dbReference>
<comment type="catalytic activity">
    <reaction evidence="1">
        <text>ATP + protein L-histidine = ADP + protein N-phospho-L-histidine.</text>
        <dbReference type="EC" id="2.7.13.3"/>
    </reaction>
</comment>
<dbReference type="InterPro" id="IPR004358">
    <property type="entry name" value="Sig_transdc_His_kin-like_C"/>
</dbReference>
<feature type="region of interest" description="Disordered" evidence="8">
    <location>
        <begin position="693"/>
        <end position="716"/>
    </location>
</feature>
<feature type="domain" description="Response regulatory" evidence="10">
    <location>
        <begin position="29"/>
        <end position="145"/>
    </location>
</feature>
<dbReference type="InterPro" id="IPR003018">
    <property type="entry name" value="GAF"/>
</dbReference>
<dbReference type="InterPro" id="IPR003661">
    <property type="entry name" value="HisK_dim/P_dom"/>
</dbReference>
<evidence type="ECO:0000256" key="5">
    <source>
        <dbReference type="ARBA" id="ARBA00022777"/>
    </source>
</evidence>
<dbReference type="Pfam" id="PF08448">
    <property type="entry name" value="PAS_4"/>
    <property type="match status" value="1"/>
</dbReference>
<evidence type="ECO:0000256" key="4">
    <source>
        <dbReference type="ARBA" id="ARBA00022679"/>
    </source>
</evidence>
<organism evidence="13 14">
    <name type="scientific">Haloplanus salinus</name>
    <dbReference type="NCBI Taxonomy" id="1126245"/>
    <lineage>
        <taxon>Archaea</taxon>
        <taxon>Methanobacteriati</taxon>
        <taxon>Methanobacteriota</taxon>
        <taxon>Stenosarchaea group</taxon>
        <taxon>Halobacteria</taxon>
        <taxon>Halobacteriales</taxon>
        <taxon>Haloferacaceae</taxon>
        <taxon>Haloplanus</taxon>
    </lineage>
</organism>
<feature type="domain" description="PAC" evidence="12">
    <location>
        <begin position="233"/>
        <end position="285"/>
    </location>
</feature>
<dbReference type="Gene3D" id="3.40.50.2300">
    <property type="match status" value="1"/>
</dbReference>
<gene>
    <name evidence="13" type="ORF">DU504_04185</name>
</gene>
<keyword evidence="3 7" id="KW-0597">Phosphoprotein</keyword>
<dbReference type="InterPro" id="IPR035965">
    <property type="entry name" value="PAS-like_dom_sf"/>
</dbReference>
<dbReference type="PANTHER" id="PTHR43711">
    <property type="entry name" value="TWO-COMPONENT HISTIDINE KINASE"/>
    <property type="match status" value="1"/>
</dbReference>
<dbReference type="SMART" id="SM00388">
    <property type="entry name" value="HisKA"/>
    <property type="match status" value="1"/>
</dbReference>
<dbReference type="SMART" id="SM00448">
    <property type="entry name" value="REC"/>
    <property type="match status" value="1"/>
</dbReference>
<dbReference type="PROSITE" id="PS50113">
    <property type="entry name" value="PAC"/>
    <property type="match status" value="1"/>
</dbReference>
<dbReference type="Gene3D" id="1.10.287.130">
    <property type="match status" value="1"/>
</dbReference>
<evidence type="ECO:0000256" key="3">
    <source>
        <dbReference type="ARBA" id="ARBA00022553"/>
    </source>
</evidence>
<dbReference type="InterPro" id="IPR013656">
    <property type="entry name" value="PAS_4"/>
</dbReference>
<dbReference type="CDD" id="cd00082">
    <property type="entry name" value="HisKA"/>
    <property type="match status" value="1"/>
</dbReference>
<dbReference type="SUPFAM" id="SSF47384">
    <property type="entry name" value="Homodimeric domain of signal transducing histidine kinase"/>
    <property type="match status" value="1"/>
</dbReference>
<evidence type="ECO:0000259" key="11">
    <source>
        <dbReference type="PROSITE" id="PS50112"/>
    </source>
</evidence>
<evidence type="ECO:0000256" key="1">
    <source>
        <dbReference type="ARBA" id="ARBA00000085"/>
    </source>
</evidence>
<dbReference type="Gene3D" id="3.30.565.10">
    <property type="entry name" value="Histidine kinase-like ATPase, C-terminal domain"/>
    <property type="match status" value="1"/>
</dbReference>
<dbReference type="Pfam" id="PF02518">
    <property type="entry name" value="HATPase_c"/>
    <property type="match status" value="1"/>
</dbReference>
<dbReference type="CDD" id="cd00156">
    <property type="entry name" value="REC"/>
    <property type="match status" value="1"/>
</dbReference>